<dbReference type="RefSeq" id="XP_009835712.1">
    <property type="nucleotide sequence ID" value="XM_009837410.1"/>
</dbReference>
<reference evidence="1" key="1">
    <citation type="submission" date="2013-12" db="EMBL/GenBank/DDBJ databases">
        <title>The Genome Sequence of Aphanomyces astaci APO3.</title>
        <authorList>
            <consortium name="The Broad Institute Genomics Platform"/>
            <person name="Russ C."/>
            <person name="Tyler B."/>
            <person name="van West P."/>
            <person name="Dieguez-Uribeondo J."/>
            <person name="Young S.K."/>
            <person name="Zeng Q."/>
            <person name="Gargeya S."/>
            <person name="Fitzgerald M."/>
            <person name="Abouelleil A."/>
            <person name="Alvarado L."/>
            <person name="Chapman S.B."/>
            <person name="Gainer-Dewar J."/>
            <person name="Goldberg J."/>
            <person name="Griggs A."/>
            <person name="Gujja S."/>
            <person name="Hansen M."/>
            <person name="Howarth C."/>
            <person name="Imamovic A."/>
            <person name="Ireland A."/>
            <person name="Larimer J."/>
            <person name="McCowan C."/>
            <person name="Murphy C."/>
            <person name="Pearson M."/>
            <person name="Poon T.W."/>
            <person name="Priest M."/>
            <person name="Roberts A."/>
            <person name="Saif S."/>
            <person name="Shea T."/>
            <person name="Sykes S."/>
            <person name="Wortman J."/>
            <person name="Nusbaum C."/>
            <person name="Birren B."/>
        </authorList>
    </citation>
    <scope>NUCLEOTIDE SEQUENCE [LARGE SCALE GENOMIC DNA]</scope>
    <source>
        <strain evidence="1">APO3</strain>
    </source>
</reference>
<organism evidence="1">
    <name type="scientific">Aphanomyces astaci</name>
    <name type="common">Crayfish plague agent</name>
    <dbReference type="NCBI Taxonomy" id="112090"/>
    <lineage>
        <taxon>Eukaryota</taxon>
        <taxon>Sar</taxon>
        <taxon>Stramenopiles</taxon>
        <taxon>Oomycota</taxon>
        <taxon>Saprolegniomycetes</taxon>
        <taxon>Saprolegniales</taxon>
        <taxon>Verrucalvaceae</taxon>
        <taxon>Aphanomyces</taxon>
    </lineage>
</organism>
<evidence type="ECO:0000313" key="1">
    <source>
        <dbReference type="EMBL" id="ETV74625.1"/>
    </source>
</evidence>
<sequence>MEDGLFHEANAAWIKQFKCKGCRNDSWGVTNQYRNSHGTFAGCCRGIVRSPCRGCRSKMLTRFIVPEDRAAACGRDRHECEACHDNGHCPILSQWPNQIKDEIVGMINDCILLCVSISFGLEDTVKWWRQSSMAALRAPQA</sequence>
<protein>
    <submittedName>
        <fullName evidence="1">Uncharacterized protein</fullName>
    </submittedName>
</protein>
<dbReference type="GeneID" id="20812753"/>
<name>W4G4N1_APHAT</name>
<proteinExistence type="predicted"/>
<dbReference type="AlphaFoldDB" id="W4G4N1"/>
<dbReference type="EMBL" id="KI913143">
    <property type="protein sequence ID" value="ETV74625.1"/>
    <property type="molecule type" value="Genomic_DNA"/>
</dbReference>
<dbReference type="VEuPathDB" id="FungiDB:H257_10757"/>
<accession>W4G4N1</accession>
<gene>
    <name evidence="1" type="ORF">H257_10757</name>
</gene>